<proteinExistence type="predicted"/>
<dbReference type="PANTHER" id="PTHR43283:SF3">
    <property type="entry name" value="BETA-LACTAMASE FAMILY PROTEIN (AFU_ORTHOLOGUE AFUA_5G07500)"/>
    <property type="match status" value="1"/>
</dbReference>
<reference evidence="2 3" key="1">
    <citation type="submission" date="2018-12" db="EMBL/GenBank/DDBJ databases">
        <authorList>
            <person name="Grouzdev D.S."/>
            <person name="Krutkina M.S."/>
        </authorList>
    </citation>
    <scope>NUCLEOTIDE SEQUENCE [LARGE SCALE GENOMIC DNA]</scope>
    <source>
        <strain evidence="2 3">RmlP026</strain>
    </source>
</reference>
<dbReference type="AlphaFoldDB" id="A0A4V1RU97"/>
<dbReference type="InterPro" id="IPR001466">
    <property type="entry name" value="Beta-lactam-related"/>
</dbReference>
<keyword evidence="2" id="KW-0378">Hydrolase</keyword>
<dbReference type="RefSeq" id="WP_129228498.1">
    <property type="nucleotide sequence ID" value="NZ_QYBB01000026.1"/>
</dbReference>
<dbReference type="OrthoDB" id="9808046at2"/>
<comment type="caution">
    <text evidence="2">The sequence shown here is derived from an EMBL/GenBank/DDBJ whole genome shotgun (WGS) entry which is preliminary data.</text>
</comment>
<dbReference type="Pfam" id="PF00144">
    <property type="entry name" value="Beta-lactamase"/>
    <property type="match status" value="1"/>
</dbReference>
<accession>A0A4V1RU97</accession>
<dbReference type="PANTHER" id="PTHR43283">
    <property type="entry name" value="BETA-LACTAMASE-RELATED"/>
    <property type="match status" value="1"/>
</dbReference>
<evidence type="ECO:0000313" key="3">
    <source>
        <dbReference type="Proteomes" id="UP000290759"/>
    </source>
</evidence>
<dbReference type="SUPFAM" id="SSF56601">
    <property type="entry name" value="beta-lactamase/transpeptidase-like"/>
    <property type="match status" value="1"/>
</dbReference>
<keyword evidence="3" id="KW-1185">Reference proteome</keyword>
<reference evidence="2 3" key="2">
    <citation type="submission" date="2019-02" db="EMBL/GenBank/DDBJ databases">
        <title>'Lichenibacterium ramalinii' gen. nov. sp. nov., 'Lichenibacterium minor' gen. nov. sp. nov.</title>
        <authorList>
            <person name="Pankratov T."/>
        </authorList>
    </citation>
    <scope>NUCLEOTIDE SEQUENCE [LARGE SCALE GENOMIC DNA]</scope>
    <source>
        <strain evidence="2 3">RmlP026</strain>
    </source>
</reference>
<dbReference type="Proteomes" id="UP000290759">
    <property type="component" value="Unassembled WGS sequence"/>
</dbReference>
<name>A0A4V1RU97_9HYPH</name>
<evidence type="ECO:0000259" key="1">
    <source>
        <dbReference type="Pfam" id="PF00144"/>
    </source>
</evidence>
<protein>
    <submittedName>
        <fullName evidence="2">Class A beta-lactamase-related serine hydrolase</fullName>
    </submittedName>
</protein>
<feature type="domain" description="Beta-lactamase-related" evidence="1">
    <location>
        <begin position="21"/>
        <end position="404"/>
    </location>
</feature>
<dbReference type="GO" id="GO:0016787">
    <property type="term" value="F:hydrolase activity"/>
    <property type="evidence" value="ECO:0007669"/>
    <property type="project" value="UniProtKB-KW"/>
</dbReference>
<evidence type="ECO:0000313" key="2">
    <source>
        <dbReference type="EMBL" id="RYC30394.1"/>
    </source>
</evidence>
<gene>
    <name evidence="2" type="ORF">D3273_19150</name>
</gene>
<sequence length="411" mass="44032">MSIALGDAKSVGVDAKRLGRLDALMQGYIDRGVYAGIATMVARRGTVVQAGIYGWSDREAGTPMAADTIFRLYSMTKPIVCTALMTLVEEGRLTLADPVAKYLPAFAAVKVRADDGNLVAPARPMTVGDLMAHTSGLTYHFLGDSPVSEMYKDALILRADVPLSEAIDDLARFPLAAHPGSRWIYSLGIDVAARVVEVVSGQPLGDLLNERLFEPLGMLDTGFGVADDARGRLAAMYGRPDLFRAGVTSPSCLAAWAEGENRRVDVSRTYPSDQARLFQRGGHSLFGTTGDYFRFAQMLCNSGIFEGRRVIGRKTLALMHANRIPASLLPLEIGGLPLSGYGFGLGSRVALDVAATAAPGSIGEFGWAGAAKTHYWVDPEEEVVGLFMTQSLMSFDAPELAMRAVVYAALE</sequence>
<dbReference type="Gene3D" id="3.40.710.10">
    <property type="entry name" value="DD-peptidase/beta-lactamase superfamily"/>
    <property type="match status" value="1"/>
</dbReference>
<dbReference type="InterPro" id="IPR050789">
    <property type="entry name" value="Diverse_Enzym_Activities"/>
</dbReference>
<dbReference type="EMBL" id="QYBB01000026">
    <property type="protein sequence ID" value="RYC30394.1"/>
    <property type="molecule type" value="Genomic_DNA"/>
</dbReference>
<organism evidence="2 3">
    <name type="scientific">Lichenibacterium minor</name>
    <dbReference type="NCBI Taxonomy" id="2316528"/>
    <lineage>
        <taxon>Bacteria</taxon>
        <taxon>Pseudomonadati</taxon>
        <taxon>Pseudomonadota</taxon>
        <taxon>Alphaproteobacteria</taxon>
        <taxon>Hyphomicrobiales</taxon>
        <taxon>Lichenihabitantaceae</taxon>
        <taxon>Lichenibacterium</taxon>
    </lineage>
</organism>
<dbReference type="InterPro" id="IPR012338">
    <property type="entry name" value="Beta-lactam/transpept-like"/>
</dbReference>